<name>A0A8J4ECI0_9ACTN</name>
<feature type="transmembrane region" description="Helical" evidence="2">
    <location>
        <begin position="153"/>
        <end position="175"/>
    </location>
</feature>
<evidence type="ECO:0000313" key="3">
    <source>
        <dbReference type="EMBL" id="GIJ69538.1"/>
    </source>
</evidence>
<dbReference type="InterPro" id="IPR016566">
    <property type="entry name" value="UCP010219"/>
</dbReference>
<evidence type="ECO:0000256" key="1">
    <source>
        <dbReference type="SAM" id="MobiDB-lite"/>
    </source>
</evidence>
<feature type="transmembrane region" description="Helical" evidence="2">
    <location>
        <begin position="187"/>
        <end position="209"/>
    </location>
</feature>
<dbReference type="Proteomes" id="UP000635606">
    <property type="component" value="Unassembled WGS sequence"/>
</dbReference>
<dbReference type="Pfam" id="PF11361">
    <property type="entry name" value="DUF3159"/>
    <property type="match status" value="1"/>
</dbReference>
<proteinExistence type="predicted"/>
<comment type="caution">
    <text evidence="3">The sequence shown here is derived from an EMBL/GenBank/DDBJ whole genome shotgun (WGS) entry which is preliminary data.</text>
</comment>
<evidence type="ECO:0000256" key="2">
    <source>
        <dbReference type="SAM" id="Phobius"/>
    </source>
</evidence>
<evidence type="ECO:0008006" key="5">
    <source>
        <dbReference type="Google" id="ProtNLM"/>
    </source>
</evidence>
<sequence length="223" mass="24542">MTRPERTAEDPVSPNGSGELPPFSEQLAEQLGGWRGLVESSIPVTVFVIANIILELRPAIIVAVSSGLLIAVFRLIRRQSVRHAVNGLFGIFVGAFIAWRSGDARDFYLPGILISAGYAVALILSAVFRWPLVGWIWSVVLDGGKTRWREDPVLLKAFGWLTVLWATVYIAKVGIQYGLYLANEESLLGIARIALGWPPYAILLAITVWSVRRVTRHQQPGAV</sequence>
<keyword evidence="2" id="KW-1133">Transmembrane helix</keyword>
<protein>
    <recommendedName>
        <fullName evidence="5">DUF3159 domain-containing protein</fullName>
    </recommendedName>
</protein>
<feature type="transmembrane region" description="Helical" evidence="2">
    <location>
        <begin position="83"/>
        <end position="101"/>
    </location>
</feature>
<dbReference type="RefSeq" id="WP_203929450.1">
    <property type="nucleotide sequence ID" value="NZ_BOPH01000062.1"/>
</dbReference>
<keyword evidence="4" id="KW-1185">Reference proteome</keyword>
<organism evidence="3 4">
    <name type="scientific">Virgisporangium ochraceum</name>
    <dbReference type="NCBI Taxonomy" id="65505"/>
    <lineage>
        <taxon>Bacteria</taxon>
        <taxon>Bacillati</taxon>
        <taxon>Actinomycetota</taxon>
        <taxon>Actinomycetes</taxon>
        <taxon>Micromonosporales</taxon>
        <taxon>Micromonosporaceae</taxon>
        <taxon>Virgisporangium</taxon>
    </lineage>
</organism>
<dbReference type="PIRSF" id="PIRSF010219">
    <property type="entry name" value="UCP010219"/>
    <property type="match status" value="1"/>
</dbReference>
<keyword evidence="2" id="KW-0472">Membrane</keyword>
<gene>
    <name evidence="3" type="ORF">Voc01_044550</name>
</gene>
<reference evidence="3" key="1">
    <citation type="submission" date="2021-01" db="EMBL/GenBank/DDBJ databases">
        <title>Whole genome shotgun sequence of Virgisporangium ochraceum NBRC 16418.</title>
        <authorList>
            <person name="Komaki H."/>
            <person name="Tamura T."/>
        </authorList>
    </citation>
    <scope>NUCLEOTIDE SEQUENCE</scope>
    <source>
        <strain evidence="3">NBRC 16418</strain>
    </source>
</reference>
<dbReference type="AlphaFoldDB" id="A0A8J4ECI0"/>
<feature type="region of interest" description="Disordered" evidence="1">
    <location>
        <begin position="1"/>
        <end position="21"/>
    </location>
</feature>
<feature type="transmembrane region" description="Helical" evidence="2">
    <location>
        <begin position="36"/>
        <end position="53"/>
    </location>
</feature>
<feature type="transmembrane region" description="Helical" evidence="2">
    <location>
        <begin position="59"/>
        <end position="76"/>
    </location>
</feature>
<accession>A0A8J4ECI0</accession>
<feature type="transmembrane region" description="Helical" evidence="2">
    <location>
        <begin position="107"/>
        <end position="132"/>
    </location>
</feature>
<keyword evidence="2" id="KW-0812">Transmembrane</keyword>
<evidence type="ECO:0000313" key="4">
    <source>
        <dbReference type="Proteomes" id="UP000635606"/>
    </source>
</evidence>
<dbReference type="EMBL" id="BOPH01000062">
    <property type="protein sequence ID" value="GIJ69538.1"/>
    <property type="molecule type" value="Genomic_DNA"/>
</dbReference>